<reference evidence="2 3" key="1">
    <citation type="submission" date="2020-02" db="EMBL/GenBank/DDBJ databases">
        <authorList>
            <person name="Zheng R.K."/>
            <person name="Sun C.M."/>
        </authorList>
    </citation>
    <scope>NUCLEOTIDE SEQUENCE [LARGE SCALE GENOMIC DNA]</scope>
    <source>
        <strain evidence="3">rifampicinis</strain>
    </source>
</reference>
<dbReference type="PANTHER" id="PTHR39158:SF1">
    <property type="entry name" value="DNAJ HOMOLOG SUBFAMILY C MEMBER 28"/>
    <property type="match status" value="1"/>
</dbReference>
<evidence type="ECO:0000259" key="1">
    <source>
        <dbReference type="Pfam" id="PF09350"/>
    </source>
</evidence>
<dbReference type="InterPro" id="IPR018961">
    <property type="entry name" value="DnaJ_homolog_subfam-C_membr-28"/>
</dbReference>
<dbReference type="EMBL" id="CP062983">
    <property type="protein sequence ID" value="QPC82236.1"/>
    <property type="molecule type" value="Genomic_DNA"/>
</dbReference>
<dbReference type="AlphaFoldDB" id="A0A7S8E8C5"/>
<dbReference type="RefSeq" id="WP_195170305.1">
    <property type="nucleotide sequence ID" value="NZ_CP062983.1"/>
</dbReference>
<dbReference type="Proteomes" id="UP000594468">
    <property type="component" value="Chromosome"/>
</dbReference>
<sequence length="157" mass="18206">MDQMKRWESFIDEQVKRVIGDGDTHHLPGAGAPLHLDDDNVNLSDELRIAYKIMKDNDVAPAWIMLGQELIADLELIDKRLRAYVKSYRGRMADAQRVASYILMREADERWETACDRIRKDVEAYNKKVLDYNISVPPQVQQRKPLDAEILIRRALA</sequence>
<feature type="domain" description="DnaJ homologue subfamily C member 28 conserved" evidence="1">
    <location>
        <begin position="11"/>
        <end position="77"/>
    </location>
</feature>
<dbReference type="PANTHER" id="PTHR39158">
    <property type="entry name" value="OS08G0560600 PROTEIN"/>
    <property type="match status" value="1"/>
</dbReference>
<keyword evidence="3" id="KW-1185">Reference proteome</keyword>
<proteinExistence type="predicted"/>
<dbReference type="Pfam" id="PF09350">
    <property type="entry name" value="DJC28_CD"/>
    <property type="match status" value="1"/>
</dbReference>
<gene>
    <name evidence="2" type="ORF">G4Y79_21525</name>
</gene>
<accession>A0A7S8E8C5</accession>
<organism evidence="2 3">
    <name type="scientific">Phototrophicus methaneseepsis</name>
    <dbReference type="NCBI Taxonomy" id="2710758"/>
    <lineage>
        <taxon>Bacteria</taxon>
        <taxon>Bacillati</taxon>
        <taxon>Chloroflexota</taxon>
        <taxon>Candidatus Thermofontia</taxon>
        <taxon>Phototrophicales</taxon>
        <taxon>Phototrophicaceae</taxon>
        <taxon>Phototrophicus</taxon>
    </lineage>
</organism>
<evidence type="ECO:0000313" key="3">
    <source>
        <dbReference type="Proteomes" id="UP000594468"/>
    </source>
</evidence>
<evidence type="ECO:0000313" key="2">
    <source>
        <dbReference type="EMBL" id="QPC82236.1"/>
    </source>
</evidence>
<dbReference type="InterPro" id="IPR052573">
    <property type="entry name" value="DnaJ_C_subfamily_28"/>
</dbReference>
<protein>
    <submittedName>
        <fullName evidence="2">DUF1992 domain-containing protein</fullName>
    </submittedName>
</protein>
<name>A0A7S8E8C5_9CHLR</name>
<dbReference type="KEGG" id="pmet:G4Y79_21525"/>